<dbReference type="InterPro" id="IPR001279">
    <property type="entry name" value="Metallo-B-lactamas"/>
</dbReference>
<dbReference type="PANTHER" id="PTHR46233">
    <property type="entry name" value="HYDROXYACYLGLUTATHIONE HYDROLASE GLOC"/>
    <property type="match status" value="1"/>
</dbReference>
<evidence type="ECO:0000313" key="7">
    <source>
        <dbReference type="Proteomes" id="UP001596410"/>
    </source>
</evidence>
<evidence type="ECO:0000256" key="3">
    <source>
        <dbReference type="ARBA" id="ARBA00022801"/>
    </source>
</evidence>
<evidence type="ECO:0000256" key="2">
    <source>
        <dbReference type="ARBA" id="ARBA00022723"/>
    </source>
</evidence>
<dbReference type="Proteomes" id="UP001596410">
    <property type="component" value="Unassembled WGS sequence"/>
</dbReference>
<sequence>MLKISRLPLGPMGTNAYVITERKQALIIDPGGDFEELDQKIKEKELTVIAILLTHAHFDHIGAVEEARNAYNVPVYLHEAEKNWLMDSSLNGSAHFQMGEITASPADQYFEAGQMELGPFSFEVRHTPGHSPGSVSFVFRKQRFTVAGDTLFQRGIGRTDLPGGKRKELMDSITNQLFSLRNDMRIYPGHGMPTTIEEEKNENPFFKG</sequence>
<proteinExistence type="predicted"/>
<dbReference type="InterPro" id="IPR051453">
    <property type="entry name" value="MBL_Glyoxalase_II"/>
</dbReference>
<dbReference type="CDD" id="cd06262">
    <property type="entry name" value="metallo-hydrolase-like_MBL-fold"/>
    <property type="match status" value="1"/>
</dbReference>
<organism evidence="6 7">
    <name type="scientific">Halobacillus seohaensis</name>
    <dbReference type="NCBI Taxonomy" id="447421"/>
    <lineage>
        <taxon>Bacteria</taxon>
        <taxon>Bacillati</taxon>
        <taxon>Bacillota</taxon>
        <taxon>Bacilli</taxon>
        <taxon>Bacillales</taxon>
        <taxon>Bacillaceae</taxon>
        <taxon>Halobacillus</taxon>
    </lineage>
</organism>
<protein>
    <submittedName>
        <fullName evidence="6">MBL fold metallo-hydrolase</fullName>
    </submittedName>
</protein>
<keyword evidence="4" id="KW-0862">Zinc</keyword>
<accession>A0ABW2EGH3</accession>
<dbReference type="Gene3D" id="3.60.15.10">
    <property type="entry name" value="Ribonuclease Z/Hydroxyacylglutathione hydrolase-like"/>
    <property type="match status" value="1"/>
</dbReference>
<feature type="domain" description="Metallo-beta-lactamase" evidence="5">
    <location>
        <begin position="13"/>
        <end position="190"/>
    </location>
</feature>
<evidence type="ECO:0000313" key="6">
    <source>
        <dbReference type="EMBL" id="MFC7060621.1"/>
    </source>
</evidence>
<name>A0ABW2EGH3_9BACI</name>
<dbReference type="RefSeq" id="WP_204706736.1">
    <property type="nucleotide sequence ID" value="NZ_JBHSZV010000004.1"/>
</dbReference>
<dbReference type="SMART" id="SM00849">
    <property type="entry name" value="Lactamase_B"/>
    <property type="match status" value="1"/>
</dbReference>
<evidence type="ECO:0000256" key="4">
    <source>
        <dbReference type="ARBA" id="ARBA00022833"/>
    </source>
</evidence>
<comment type="cofactor">
    <cofactor evidence="1">
        <name>Zn(2+)</name>
        <dbReference type="ChEBI" id="CHEBI:29105"/>
    </cofactor>
</comment>
<evidence type="ECO:0000256" key="1">
    <source>
        <dbReference type="ARBA" id="ARBA00001947"/>
    </source>
</evidence>
<dbReference type="EMBL" id="JBHSZV010000004">
    <property type="protein sequence ID" value="MFC7060621.1"/>
    <property type="molecule type" value="Genomic_DNA"/>
</dbReference>
<reference evidence="7" key="1">
    <citation type="journal article" date="2019" name="Int. J. Syst. Evol. Microbiol.">
        <title>The Global Catalogue of Microorganisms (GCM) 10K type strain sequencing project: providing services to taxonomists for standard genome sequencing and annotation.</title>
        <authorList>
            <consortium name="The Broad Institute Genomics Platform"/>
            <consortium name="The Broad Institute Genome Sequencing Center for Infectious Disease"/>
            <person name="Wu L."/>
            <person name="Ma J."/>
        </authorList>
    </citation>
    <scope>NUCLEOTIDE SEQUENCE [LARGE SCALE GENOMIC DNA]</scope>
    <source>
        <strain evidence="7">CGMCC 4.1621</strain>
    </source>
</reference>
<keyword evidence="7" id="KW-1185">Reference proteome</keyword>
<gene>
    <name evidence="6" type="ORF">ACFQIC_01870</name>
</gene>
<dbReference type="Pfam" id="PF00753">
    <property type="entry name" value="Lactamase_B"/>
    <property type="match status" value="1"/>
</dbReference>
<keyword evidence="3" id="KW-0378">Hydrolase</keyword>
<dbReference type="InterPro" id="IPR036866">
    <property type="entry name" value="RibonucZ/Hydroxyglut_hydro"/>
</dbReference>
<comment type="caution">
    <text evidence="6">The sequence shown here is derived from an EMBL/GenBank/DDBJ whole genome shotgun (WGS) entry which is preliminary data.</text>
</comment>
<evidence type="ECO:0000259" key="5">
    <source>
        <dbReference type="SMART" id="SM00849"/>
    </source>
</evidence>
<keyword evidence="2" id="KW-0479">Metal-binding</keyword>
<dbReference type="SUPFAM" id="SSF56281">
    <property type="entry name" value="Metallo-hydrolase/oxidoreductase"/>
    <property type="match status" value="1"/>
</dbReference>
<dbReference type="PANTHER" id="PTHR46233:SF3">
    <property type="entry name" value="HYDROXYACYLGLUTATHIONE HYDROLASE GLOC"/>
    <property type="match status" value="1"/>
</dbReference>